<keyword evidence="3" id="KW-1185">Reference proteome</keyword>
<dbReference type="EMBL" id="JABBGH010000001">
    <property type="protein sequence ID" value="NML65454.1"/>
    <property type="molecule type" value="Genomic_DNA"/>
</dbReference>
<protein>
    <recommendedName>
        <fullName evidence="4">DUF1795 domain-containing protein</fullName>
    </recommendedName>
</protein>
<evidence type="ECO:0000313" key="3">
    <source>
        <dbReference type="Proteomes" id="UP000559626"/>
    </source>
</evidence>
<evidence type="ECO:0008006" key="4">
    <source>
        <dbReference type="Google" id="ProtNLM"/>
    </source>
</evidence>
<organism evidence="2 3">
    <name type="scientific">Hymenobacter polaris</name>
    <dbReference type="NCBI Taxonomy" id="2682546"/>
    <lineage>
        <taxon>Bacteria</taxon>
        <taxon>Pseudomonadati</taxon>
        <taxon>Bacteroidota</taxon>
        <taxon>Cytophagia</taxon>
        <taxon>Cytophagales</taxon>
        <taxon>Hymenobacteraceae</taxon>
        <taxon>Hymenobacter</taxon>
    </lineage>
</organism>
<comment type="caution">
    <text evidence="2">The sequence shown here is derived from an EMBL/GenBank/DDBJ whole genome shotgun (WGS) entry which is preliminary data.</text>
</comment>
<evidence type="ECO:0000313" key="2">
    <source>
        <dbReference type="EMBL" id="NML65454.1"/>
    </source>
</evidence>
<feature type="chain" id="PRO_5031280625" description="DUF1795 domain-containing protein" evidence="1">
    <location>
        <begin position="25"/>
        <end position="166"/>
    </location>
</feature>
<name>A0A7Y0ADR5_9BACT</name>
<dbReference type="AlphaFoldDB" id="A0A7Y0ADR5"/>
<evidence type="ECO:0000256" key="1">
    <source>
        <dbReference type="SAM" id="SignalP"/>
    </source>
</evidence>
<feature type="signal peptide" evidence="1">
    <location>
        <begin position="1"/>
        <end position="24"/>
    </location>
</feature>
<sequence>MKTSYLWLAMLCFSLFAFRPSAWVQVNLDNRVSVLLPSQPQAAPMPEPVKVLSAKDTVGTYIVMTSPLGADFQGEQRKQYYDSVVNGVLEQGKGKLAGRSTFTLNGYSGVDFAASITRPDNGQSMLIFARCLIVDKKAYVLQFIPASGTKNGEALSKPFLTSLTLH</sequence>
<proteinExistence type="predicted"/>
<keyword evidence="1" id="KW-0732">Signal</keyword>
<gene>
    <name evidence="2" type="ORF">HHL22_09580</name>
</gene>
<accession>A0A7Y0ADR5</accession>
<dbReference type="Proteomes" id="UP000559626">
    <property type="component" value="Unassembled WGS sequence"/>
</dbReference>
<reference evidence="2 3" key="1">
    <citation type="submission" date="2020-04" db="EMBL/GenBank/DDBJ databases">
        <title>Hymenobacter polaris sp. nov., isolated from Arctic soil.</title>
        <authorList>
            <person name="Dahal R.H."/>
        </authorList>
    </citation>
    <scope>NUCLEOTIDE SEQUENCE [LARGE SCALE GENOMIC DNA]</scope>
    <source>
        <strain evidence="2 3">RP-2-7</strain>
    </source>
</reference>
<dbReference type="RefSeq" id="WP_169530753.1">
    <property type="nucleotide sequence ID" value="NZ_JABBGH010000001.1"/>
</dbReference>